<dbReference type="AlphaFoldDB" id="A0A2T5J9V7"/>
<dbReference type="EMBL" id="QAOQ01000004">
    <property type="protein sequence ID" value="PTQ96837.1"/>
    <property type="molecule type" value="Genomic_DNA"/>
</dbReference>
<accession>A0A2T5J9V7</accession>
<sequence>MTTMTNEPVEQAVNNETDIPAYTQDIFTSANETEQFKRCVFKIKSAVRMLKLNLPPNTPCRIGDKTYTLEEATNMQ</sequence>
<evidence type="ECO:0000313" key="2">
    <source>
        <dbReference type="Proteomes" id="UP000244168"/>
    </source>
</evidence>
<reference evidence="1 2" key="1">
    <citation type="submission" date="2018-04" db="EMBL/GenBank/DDBJ databases">
        <title>Genomic Encyclopedia of Archaeal and Bacterial Type Strains, Phase II (KMG-II): from individual species to whole genera.</title>
        <authorList>
            <person name="Goeker M."/>
        </authorList>
    </citation>
    <scope>NUCLEOTIDE SEQUENCE [LARGE SCALE GENOMIC DNA]</scope>
    <source>
        <strain evidence="1 2">DSM 26809</strain>
    </source>
</reference>
<evidence type="ECO:0000313" key="1">
    <source>
        <dbReference type="EMBL" id="PTQ96837.1"/>
    </source>
</evidence>
<dbReference type="RefSeq" id="WP_107828780.1">
    <property type="nucleotide sequence ID" value="NZ_CP160205.1"/>
</dbReference>
<comment type="caution">
    <text evidence="1">The sequence shown here is derived from an EMBL/GenBank/DDBJ whole genome shotgun (WGS) entry which is preliminary data.</text>
</comment>
<protein>
    <submittedName>
        <fullName evidence="1">Uncharacterized protein</fullName>
    </submittedName>
</protein>
<name>A0A2T5J9V7_9SPHI</name>
<organism evidence="1 2">
    <name type="scientific">Mucilaginibacter yixingensis</name>
    <dbReference type="NCBI Taxonomy" id="1295612"/>
    <lineage>
        <taxon>Bacteria</taxon>
        <taxon>Pseudomonadati</taxon>
        <taxon>Bacteroidota</taxon>
        <taxon>Sphingobacteriia</taxon>
        <taxon>Sphingobacteriales</taxon>
        <taxon>Sphingobacteriaceae</taxon>
        <taxon>Mucilaginibacter</taxon>
    </lineage>
</organism>
<proteinExistence type="predicted"/>
<dbReference type="Proteomes" id="UP000244168">
    <property type="component" value="Unassembled WGS sequence"/>
</dbReference>
<gene>
    <name evidence="1" type="ORF">C8P68_104328</name>
</gene>
<keyword evidence="2" id="KW-1185">Reference proteome</keyword>